<evidence type="ECO:0000313" key="4">
    <source>
        <dbReference type="Proteomes" id="UP001344447"/>
    </source>
</evidence>
<organism evidence="3 4">
    <name type="scientific">Dictyostelium firmibasis</name>
    <dbReference type="NCBI Taxonomy" id="79012"/>
    <lineage>
        <taxon>Eukaryota</taxon>
        <taxon>Amoebozoa</taxon>
        <taxon>Evosea</taxon>
        <taxon>Eumycetozoa</taxon>
        <taxon>Dictyostelia</taxon>
        <taxon>Dictyosteliales</taxon>
        <taxon>Dictyosteliaceae</taxon>
        <taxon>Dictyostelium</taxon>
    </lineage>
</organism>
<reference evidence="3 4" key="1">
    <citation type="submission" date="2023-11" db="EMBL/GenBank/DDBJ databases">
        <title>Dfirmibasis_genome.</title>
        <authorList>
            <person name="Edelbroek B."/>
            <person name="Kjellin J."/>
            <person name="Jerlstrom-Hultqvist J."/>
            <person name="Soderbom F."/>
        </authorList>
    </citation>
    <scope>NUCLEOTIDE SEQUENCE [LARGE SCALE GENOMIC DNA]</scope>
    <source>
        <strain evidence="3 4">TNS-C-14</strain>
    </source>
</reference>
<evidence type="ECO:0000256" key="1">
    <source>
        <dbReference type="SAM" id="MobiDB-lite"/>
    </source>
</evidence>
<dbReference type="Proteomes" id="UP001344447">
    <property type="component" value="Unassembled WGS sequence"/>
</dbReference>
<dbReference type="InterPro" id="IPR003511">
    <property type="entry name" value="HORMA_dom"/>
</dbReference>
<accession>A0AAN7UEM2</accession>
<evidence type="ECO:0000259" key="2">
    <source>
        <dbReference type="PROSITE" id="PS50815"/>
    </source>
</evidence>
<dbReference type="Pfam" id="PF02301">
    <property type="entry name" value="HORMA"/>
    <property type="match status" value="1"/>
</dbReference>
<gene>
    <name evidence="3" type="ORF">RB653_006498</name>
</gene>
<dbReference type="GO" id="GO:0016035">
    <property type="term" value="C:zeta DNA polymerase complex"/>
    <property type="evidence" value="ECO:0007669"/>
    <property type="project" value="TreeGrafter"/>
</dbReference>
<feature type="region of interest" description="Disordered" evidence="1">
    <location>
        <begin position="204"/>
        <end position="224"/>
    </location>
</feature>
<dbReference type="InterPro" id="IPR045091">
    <property type="entry name" value="Mad2-like"/>
</dbReference>
<dbReference type="Gene3D" id="3.30.900.10">
    <property type="entry name" value="HORMA domain"/>
    <property type="match status" value="1"/>
</dbReference>
<proteinExistence type="predicted"/>
<dbReference type="PANTHER" id="PTHR11842:SF10">
    <property type="entry name" value="MITOTIC SPINDLE ASSEMBLY CHECKPOINT PROTEIN MAD2B"/>
    <property type="match status" value="1"/>
</dbReference>
<dbReference type="AlphaFoldDB" id="A0AAN7UEM2"/>
<sequence>MVDEHFCDCVGEFLETSFHCILYIRGVYPSCLFSKSIKYDIPVPISRSDLLSRYISNSIDSLKPHFIRDTIEKVSLTILNKHDKPIEKFIFEFSTFNNKNYDDINNNNNNNNNNEGETSNYYFNIHKSNFLSNNQNQNNNYLNKPNLPQLEASFKAYILKILMTTDSFYDDQNFYKTQSSSFSNNSDDYDRFISNSDGVIHFNEKDDKTYKQKGTKEKNQKEDDDKDLKFTIHVYTKPIHSNVGLNTNLSNVILNINPLESPRRTNTTMNQITPVWVPTTEKESEIENSFVIPLNSNISDGKTTLRTFTEQSIAK</sequence>
<dbReference type="EMBL" id="JAVFKY010000001">
    <property type="protein sequence ID" value="KAK5584880.1"/>
    <property type="molecule type" value="Genomic_DNA"/>
</dbReference>
<comment type="caution">
    <text evidence="3">The sequence shown here is derived from an EMBL/GenBank/DDBJ whole genome shotgun (WGS) entry which is preliminary data.</text>
</comment>
<protein>
    <recommendedName>
        <fullName evidence="2">HORMA domain-containing protein</fullName>
    </recommendedName>
</protein>
<dbReference type="InterPro" id="IPR036570">
    <property type="entry name" value="HORMA_dom_sf"/>
</dbReference>
<feature type="domain" description="HORMA" evidence="2">
    <location>
        <begin position="4"/>
        <end position="315"/>
    </location>
</feature>
<name>A0AAN7UEM2_9MYCE</name>
<keyword evidence="4" id="KW-1185">Reference proteome</keyword>
<dbReference type="SUPFAM" id="SSF56019">
    <property type="entry name" value="The spindle assembly checkpoint protein mad2"/>
    <property type="match status" value="1"/>
</dbReference>
<evidence type="ECO:0000313" key="3">
    <source>
        <dbReference type="EMBL" id="KAK5584880.1"/>
    </source>
</evidence>
<dbReference type="PROSITE" id="PS50815">
    <property type="entry name" value="HORMA"/>
    <property type="match status" value="1"/>
</dbReference>
<dbReference type="PANTHER" id="PTHR11842">
    <property type="entry name" value="MITOTIC SPINDLE ASSEMBLY CHECKPOINT PROTEIN MAD2"/>
    <property type="match status" value="1"/>
</dbReference>